<organism evidence="1 2">
    <name type="scientific">Coemansia furcata</name>
    <dbReference type="NCBI Taxonomy" id="417177"/>
    <lineage>
        <taxon>Eukaryota</taxon>
        <taxon>Fungi</taxon>
        <taxon>Fungi incertae sedis</taxon>
        <taxon>Zoopagomycota</taxon>
        <taxon>Kickxellomycotina</taxon>
        <taxon>Kickxellomycetes</taxon>
        <taxon>Kickxellales</taxon>
        <taxon>Kickxellaceae</taxon>
        <taxon>Coemansia</taxon>
    </lineage>
</organism>
<name>A0ACC1KVG4_9FUNG</name>
<protein>
    <submittedName>
        <fullName evidence="1">Uncharacterized protein</fullName>
    </submittedName>
</protein>
<comment type="caution">
    <text evidence="1">The sequence shown here is derived from an EMBL/GenBank/DDBJ whole genome shotgun (WGS) entry which is preliminary data.</text>
</comment>
<feature type="non-terminal residue" evidence="1">
    <location>
        <position position="1"/>
    </location>
</feature>
<feature type="non-terminal residue" evidence="1">
    <location>
        <position position="97"/>
    </location>
</feature>
<evidence type="ECO:0000313" key="2">
    <source>
        <dbReference type="Proteomes" id="UP001140096"/>
    </source>
</evidence>
<evidence type="ECO:0000313" key="1">
    <source>
        <dbReference type="EMBL" id="KAJ2795843.1"/>
    </source>
</evidence>
<dbReference type="Proteomes" id="UP001140096">
    <property type="component" value="Unassembled WGS sequence"/>
</dbReference>
<dbReference type="EMBL" id="JANBUP010003740">
    <property type="protein sequence ID" value="KAJ2795843.1"/>
    <property type="molecule type" value="Genomic_DNA"/>
</dbReference>
<accession>A0ACC1KVG4</accession>
<sequence>AAGEASRAHYDAAGIALGSRPDEPRNTFSNNQEYDGADDNGWQIGNPKARAIVKRIHDKLVGTDFDKNKQLDVEAQIDRLIQQATSAENLAGLFTGW</sequence>
<gene>
    <name evidence="1" type="ORF">H4S07_006379</name>
</gene>
<keyword evidence="2" id="KW-1185">Reference proteome</keyword>
<proteinExistence type="predicted"/>
<reference evidence="1" key="1">
    <citation type="submission" date="2022-07" db="EMBL/GenBank/DDBJ databases">
        <title>Phylogenomic reconstructions and comparative analyses of Kickxellomycotina fungi.</title>
        <authorList>
            <person name="Reynolds N.K."/>
            <person name="Stajich J.E."/>
            <person name="Barry K."/>
            <person name="Grigoriev I.V."/>
            <person name="Crous P."/>
            <person name="Smith M.E."/>
        </authorList>
    </citation>
    <scope>NUCLEOTIDE SEQUENCE</scope>
    <source>
        <strain evidence="1">CBS 102833</strain>
    </source>
</reference>